<gene>
    <name evidence="2" type="ORF">N7472_009161</name>
</gene>
<keyword evidence="3" id="KW-1185">Reference proteome</keyword>
<dbReference type="AlphaFoldDB" id="A0A9W9IYT6"/>
<organism evidence="2 3">
    <name type="scientific">Penicillium cf. griseofulvum</name>
    <dbReference type="NCBI Taxonomy" id="2972120"/>
    <lineage>
        <taxon>Eukaryota</taxon>
        <taxon>Fungi</taxon>
        <taxon>Dikarya</taxon>
        <taxon>Ascomycota</taxon>
        <taxon>Pezizomycotina</taxon>
        <taxon>Eurotiomycetes</taxon>
        <taxon>Eurotiomycetidae</taxon>
        <taxon>Eurotiales</taxon>
        <taxon>Aspergillaceae</taxon>
        <taxon>Penicillium</taxon>
    </lineage>
</organism>
<keyword evidence="1" id="KW-0472">Membrane</keyword>
<feature type="transmembrane region" description="Helical" evidence="1">
    <location>
        <begin position="20"/>
        <end position="44"/>
    </location>
</feature>
<evidence type="ECO:0000256" key="1">
    <source>
        <dbReference type="SAM" id="Phobius"/>
    </source>
</evidence>
<protein>
    <submittedName>
        <fullName evidence="2">Uncharacterized protein</fullName>
    </submittedName>
</protein>
<accession>A0A9W9IYT6</accession>
<evidence type="ECO:0000313" key="2">
    <source>
        <dbReference type="EMBL" id="KAJ5184321.1"/>
    </source>
</evidence>
<evidence type="ECO:0000313" key="3">
    <source>
        <dbReference type="Proteomes" id="UP001150879"/>
    </source>
</evidence>
<sequence>MSIRWHPAAVPARRLLLVQLWLLLLEALVVDAGAIGGSVIFLLWKSWKWWQQDGLDDPGKSDTSLFQRTIRVILAEECNKLQRLREATQSTRLQRHQESSLTMRCGKLVSMPSLTSYYRRMMESTIK</sequence>
<keyword evidence="1" id="KW-1133">Transmembrane helix</keyword>
<keyword evidence="1" id="KW-0812">Transmembrane</keyword>
<comment type="caution">
    <text evidence="2">The sequence shown here is derived from an EMBL/GenBank/DDBJ whole genome shotgun (WGS) entry which is preliminary data.</text>
</comment>
<proteinExistence type="predicted"/>
<reference evidence="2" key="1">
    <citation type="submission" date="2022-11" db="EMBL/GenBank/DDBJ databases">
        <authorList>
            <person name="Petersen C."/>
        </authorList>
    </citation>
    <scope>NUCLEOTIDE SEQUENCE</scope>
    <source>
        <strain evidence="2">IBT 16849</strain>
    </source>
</reference>
<dbReference type="EMBL" id="JAPQKP010000006">
    <property type="protein sequence ID" value="KAJ5184321.1"/>
    <property type="molecule type" value="Genomic_DNA"/>
</dbReference>
<dbReference type="Proteomes" id="UP001150879">
    <property type="component" value="Unassembled WGS sequence"/>
</dbReference>
<name>A0A9W9IYT6_9EURO</name>
<reference evidence="2" key="2">
    <citation type="journal article" date="2023" name="IMA Fungus">
        <title>Comparative genomic study of the Penicillium genus elucidates a diverse pangenome and 15 lateral gene transfer events.</title>
        <authorList>
            <person name="Petersen C."/>
            <person name="Sorensen T."/>
            <person name="Nielsen M.R."/>
            <person name="Sondergaard T.E."/>
            <person name="Sorensen J.L."/>
            <person name="Fitzpatrick D.A."/>
            <person name="Frisvad J.C."/>
            <person name="Nielsen K.L."/>
        </authorList>
    </citation>
    <scope>NUCLEOTIDE SEQUENCE</scope>
    <source>
        <strain evidence="2">IBT 16849</strain>
    </source>
</reference>